<keyword evidence="1" id="KW-0812">Transmembrane</keyword>
<dbReference type="EMBL" id="LN614827">
    <property type="protein sequence ID" value="CEG57772.1"/>
    <property type="molecule type" value="Genomic_DNA"/>
</dbReference>
<sequence length="75" mass="9047">MRETHLRSLMKAFSWRLSGSLVTMFIVYIITGKINFALYIGFFEFIFKIVFFYLHERIWGLIHFGTQDYKSKNLN</sequence>
<feature type="domain" description="DUF2061" evidence="2">
    <location>
        <begin position="9"/>
        <end position="59"/>
    </location>
</feature>
<keyword evidence="1" id="KW-1133">Transmembrane helix</keyword>
<keyword evidence="1" id="KW-0472">Membrane</keyword>
<dbReference type="Pfam" id="PF09834">
    <property type="entry name" value="DUF2061"/>
    <property type="match status" value="1"/>
</dbReference>
<dbReference type="KEGG" id="lfa:LFA_2400"/>
<organism evidence="3 4">
    <name type="scientific">Legionella fallonii LLAP-10</name>
    <dbReference type="NCBI Taxonomy" id="1212491"/>
    <lineage>
        <taxon>Bacteria</taxon>
        <taxon>Pseudomonadati</taxon>
        <taxon>Pseudomonadota</taxon>
        <taxon>Gammaproteobacteria</taxon>
        <taxon>Legionellales</taxon>
        <taxon>Legionellaceae</taxon>
        <taxon>Legionella</taxon>
    </lineage>
</organism>
<evidence type="ECO:0000313" key="4">
    <source>
        <dbReference type="Proteomes" id="UP000032430"/>
    </source>
</evidence>
<dbReference type="Proteomes" id="UP000032430">
    <property type="component" value="Chromosome I"/>
</dbReference>
<keyword evidence="4" id="KW-1185">Reference proteome</keyword>
<reference evidence="4" key="1">
    <citation type="submission" date="2014-09" db="EMBL/GenBank/DDBJ databases">
        <authorList>
            <person name="Gomez-Valero L."/>
        </authorList>
    </citation>
    <scope>NUCLEOTIDE SEQUENCE [LARGE SCALE GENOMIC DNA]</scope>
    <source>
        <strain evidence="4">ATCC700992</strain>
    </source>
</reference>
<evidence type="ECO:0000313" key="3">
    <source>
        <dbReference type="EMBL" id="CEG57772.1"/>
    </source>
</evidence>
<evidence type="ECO:0000256" key="1">
    <source>
        <dbReference type="SAM" id="Phobius"/>
    </source>
</evidence>
<dbReference type="HOGENOM" id="CLU_160691_3_0_6"/>
<dbReference type="InterPro" id="IPR018638">
    <property type="entry name" value="DUF2061_membrane"/>
</dbReference>
<dbReference type="STRING" id="1212491.LFA_2400"/>
<protein>
    <recommendedName>
        <fullName evidence="2">DUF2061 domain-containing protein</fullName>
    </recommendedName>
</protein>
<name>A0A098G5P0_9GAMM</name>
<proteinExistence type="predicted"/>
<dbReference type="AlphaFoldDB" id="A0A098G5P0"/>
<accession>A0A098G5P0</accession>
<gene>
    <name evidence="3" type="ORF">LFA_2400</name>
</gene>
<dbReference type="RefSeq" id="WP_197541185.1">
    <property type="nucleotide sequence ID" value="NZ_LN614827.1"/>
</dbReference>
<evidence type="ECO:0000259" key="2">
    <source>
        <dbReference type="Pfam" id="PF09834"/>
    </source>
</evidence>
<feature type="transmembrane region" description="Helical" evidence="1">
    <location>
        <begin position="36"/>
        <end position="54"/>
    </location>
</feature>
<feature type="transmembrane region" description="Helical" evidence="1">
    <location>
        <begin position="12"/>
        <end position="30"/>
    </location>
</feature>